<evidence type="ECO:0000313" key="1">
    <source>
        <dbReference type="EMBL" id="SEL97714.1"/>
    </source>
</evidence>
<accession>A0A1H7ULW5</accession>
<name>A0A1H7ULW5_9BACT</name>
<evidence type="ECO:0000313" key="2">
    <source>
        <dbReference type="Proteomes" id="UP000198984"/>
    </source>
</evidence>
<reference evidence="1 2" key="1">
    <citation type="submission" date="2016-10" db="EMBL/GenBank/DDBJ databases">
        <authorList>
            <person name="de Groot N.N."/>
        </authorList>
    </citation>
    <scope>NUCLEOTIDE SEQUENCE [LARGE SCALE GENOMIC DNA]</scope>
    <source>
        <strain evidence="1 2">DSM 21039</strain>
    </source>
</reference>
<dbReference type="Proteomes" id="UP000198984">
    <property type="component" value="Unassembled WGS sequence"/>
</dbReference>
<gene>
    <name evidence="1" type="ORF">SAMN04488505_10338</name>
</gene>
<protein>
    <submittedName>
        <fullName evidence="1">Uncharacterized protein</fullName>
    </submittedName>
</protein>
<dbReference type="AlphaFoldDB" id="A0A1H7ULW5"/>
<organism evidence="1 2">
    <name type="scientific">Chitinophaga rupis</name>
    <dbReference type="NCBI Taxonomy" id="573321"/>
    <lineage>
        <taxon>Bacteria</taxon>
        <taxon>Pseudomonadati</taxon>
        <taxon>Bacteroidota</taxon>
        <taxon>Chitinophagia</taxon>
        <taxon>Chitinophagales</taxon>
        <taxon>Chitinophagaceae</taxon>
        <taxon>Chitinophaga</taxon>
    </lineage>
</organism>
<proteinExistence type="predicted"/>
<keyword evidence="2" id="KW-1185">Reference proteome</keyword>
<sequence>MPSHPLQQEFLSDVRDSMILDDFHNVHYGAIEVSNGFLISEVFDKITRQNARFHLHDLNTKKDYGYFPWPNKDGSFYFGIDHCNDYLLYFENDYFKRVNIFTKKLDTVYNERFIYSGDWTSMVVINDIAYSTYSGNGFSVLSMKDSTKLLYRPHETGNSLYIQNNISLPVSYSSNLVASVKVTPDSSELYCIDTAMNVLWKKRIAAAGTMYDQIASLNFKDRFLVKHDSVFEVISKAGGRRLFYHTFNTKVYDICKIDDANVLVILSSNPTLSRLAMSMSTDYKTLLCYNPQNDSVKYTIDSLKTASERYFRLNNRFYFFAENDKAVSMNIKDGAIDTFRLQHDFQNEVRVLQDKKTGKWYLLSGGVVYW</sequence>
<dbReference type="STRING" id="573321.SAMN04488505_10338"/>
<dbReference type="EMBL" id="FOBB01000003">
    <property type="protein sequence ID" value="SEL97714.1"/>
    <property type="molecule type" value="Genomic_DNA"/>
</dbReference>